<feature type="compositionally biased region" description="Low complexity" evidence="1">
    <location>
        <begin position="253"/>
        <end position="296"/>
    </location>
</feature>
<reference evidence="3 4" key="1">
    <citation type="submission" date="2023-04" db="EMBL/GenBank/DDBJ databases">
        <title>Streptomyces chengmaiensis sp. nov. isolated from the stem of mangrove plant in Hainan.</title>
        <authorList>
            <person name="Huang X."/>
            <person name="Zhou S."/>
            <person name="Chu X."/>
            <person name="Xie Y."/>
            <person name="Lin Y."/>
        </authorList>
    </citation>
    <scope>NUCLEOTIDE SEQUENCE [LARGE SCALE GENOMIC DNA]</scope>
    <source>
        <strain evidence="3 4">HNM0663</strain>
    </source>
</reference>
<feature type="region of interest" description="Disordered" evidence="1">
    <location>
        <begin position="137"/>
        <end position="170"/>
    </location>
</feature>
<dbReference type="InterPro" id="IPR000772">
    <property type="entry name" value="Ricin_B_lectin"/>
</dbReference>
<name>A0ABT6HV29_9ACTN</name>
<dbReference type="PROSITE" id="PS50231">
    <property type="entry name" value="RICIN_B_LECTIN"/>
    <property type="match status" value="1"/>
</dbReference>
<feature type="region of interest" description="Disordered" evidence="1">
    <location>
        <begin position="23"/>
        <end position="50"/>
    </location>
</feature>
<dbReference type="Pfam" id="PF14200">
    <property type="entry name" value="RicinB_lectin_2"/>
    <property type="match status" value="1"/>
</dbReference>
<evidence type="ECO:0000259" key="2">
    <source>
        <dbReference type="Pfam" id="PF14200"/>
    </source>
</evidence>
<dbReference type="RefSeq" id="WP_279931687.1">
    <property type="nucleotide sequence ID" value="NZ_JARWBG010000044.1"/>
</dbReference>
<feature type="compositionally biased region" description="Low complexity" evidence="1">
    <location>
        <begin position="137"/>
        <end position="146"/>
    </location>
</feature>
<evidence type="ECO:0000313" key="3">
    <source>
        <dbReference type="EMBL" id="MDH2392572.1"/>
    </source>
</evidence>
<evidence type="ECO:0000313" key="4">
    <source>
        <dbReference type="Proteomes" id="UP001223144"/>
    </source>
</evidence>
<dbReference type="EMBL" id="JARWBG010000044">
    <property type="protein sequence ID" value="MDH2392572.1"/>
    <property type="molecule type" value="Genomic_DNA"/>
</dbReference>
<keyword evidence="4" id="KW-1185">Reference proteome</keyword>
<feature type="region of interest" description="Disordered" evidence="1">
    <location>
        <begin position="210"/>
        <end position="301"/>
    </location>
</feature>
<proteinExistence type="predicted"/>
<protein>
    <submittedName>
        <fullName evidence="3">RICIN domain-containing protein</fullName>
    </submittedName>
</protein>
<dbReference type="Proteomes" id="UP001223144">
    <property type="component" value="Unassembled WGS sequence"/>
</dbReference>
<dbReference type="Gene3D" id="2.80.10.50">
    <property type="match status" value="1"/>
</dbReference>
<dbReference type="CDD" id="cd00161">
    <property type="entry name" value="beta-trefoil_Ricin-like"/>
    <property type="match status" value="1"/>
</dbReference>
<organism evidence="3 4">
    <name type="scientific">Streptomyces chengmaiensis</name>
    <dbReference type="NCBI Taxonomy" id="3040919"/>
    <lineage>
        <taxon>Bacteria</taxon>
        <taxon>Bacillati</taxon>
        <taxon>Actinomycetota</taxon>
        <taxon>Actinomycetes</taxon>
        <taxon>Kitasatosporales</taxon>
        <taxon>Streptomycetaceae</taxon>
        <taxon>Streptomyces</taxon>
    </lineage>
</organism>
<dbReference type="SUPFAM" id="SSF50370">
    <property type="entry name" value="Ricin B-like lectins"/>
    <property type="match status" value="1"/>
</dbReference>
<feature type="domain" description="Ricin B lectin" evidence="2">
    <location>
        <begin position="305"/>
        <end position="376"/>
    </location>
</feature>
<accession>A0ABT6HV29</accession>
<dbReference type="InterPro" id="IPR035992">
    <property type="entry name" value="Ricin_B-like_lectins"/>
</dbReference>
<feature type="compositionally biased region" description="Pro residues" evidence="1">
    <location>
        <begin position="226"/>
        <end position="244"/>
    </location>
</feature>
<gene>
    <name evidence="3" type="ORF">QCN29_28095</name>
</gene>
<sequence length="458" mass="47096">MAAEDPLLLRAFRSLHPTARAVLRPDLAGTSEDAASAPGTDTKSPAAASARRQLSDAYLRSYAAEAPSRTCRHLTAVMDDAVRGGVSHRSQDLDVHAEACRSCARVRAELTVVHRATASALAEVLADAESAAAARTESAAAAAARTEGGDENPPAPGDPMQGATAAAGRTVAPGRTRQLPALVAASPSRAAAVAGVTVAALAAAAVAFSTAAEDTRRPLARATAAPPGPALPADEPPAVPPASPSRPGGGASGSASPSRTPTAPATTKAPAAAAKANANAKSNAKASAKASPAPTVSTPPPRPVGFQLVNRATGLCVGVQSAFDGAMLRLEDCNTGTRQRWETVAAGYGAYQFRNVGTRKCLDGTGGGGNVVRVVQNECRDSYSSQRTVQLWVIKPETDGVAFRLQFVPPVPASDYSSHLLGPEDWWRENPPRKGSYLAQLPNYYNSESFVFTLNRGV</sequence>
<comment type="caution">
    <text evidence="3">The sequence shown here is derived from an EMBL/GenBank/DDBJ whole genome shotgun (WGS) entry which is preliminary data.</text>
</comment>
<evidence type="ECO:0000256" key="1">
    <source>
        <dbReference type="SAM" id="MobiDB-lite"/>
    </source>
</evidence>